<dbReference type="InterPro" id="IPR013785">
    <property type="entry name" value="Aldolase_TIM"/>
</dbReference>
<evidence type="ECO:0000256" key="1">
    <source>
        <dbReference type="ARBA" id="ARBA00005979"/>
    </source>
</evidence>
<dbReference type="Pfam" id="PF00724">
    <property type="entry name" value="Oxidored_FMN"/>
    <property type="match status" value="1"/>
</dbReference>
<dbReference type="CDD" id="cd04733">
    <property type="entry name" value="OYE_like_2_FMN"/>
    <property type="match status" value="1"/>
</dbReference>
<evidence type="ECO:0000256" key="2">
    <source>
        <dbReference type="ARBA" id="ARBA00022630"/>
    </source>
</evidence>
<dbReference type="OrthoDB" id="1663137at2759"/>
<evidence type="ECO:0000256" key="3">
    <source>
        <dbReference type="ARBA" id="ARBA00022643"/>
    </source>
</evidence>
<dbReference type="InterPro" id="IPR014811">
    <property type="entry name" value="ArgoL1"/>
</dbReference>
<dbReference type="Gene3D" id="3.30.420.10">
    <property type="entry name" value="Ribonuclease H-like superfamily/Ribonuclease H"/>
    <property type="match status" value="1"/>
</dbReference>
<dbReference type="Gene3D" id="3.40.50.2300">
    <property type="match status" value="1"/>
</dbReference>
<accession>A0A139HP64</accession>
<dbReference type="GO" id="GO:0016491">
    <property type="term" value="F:oxidoreductase activity"/>
    <property type="evidence" value="ECO:0007669"/>
    <property type="project" value="UniProtKB-KW"/>
</dbReference>
<name>A0A139HP64_9PEZI</name>
<dbReference type="SMART" id="SM00950">
    <property type="entry name" value="Piwi"/>
    <property type="match status" value="1"/>
</dbReference>
<dbReference type="SUPFAM" id="SSF101690">
    <property type="entry name" value="PAZ domain"/>
    <property type="match status" value="1"/>
</dbReference>
<protein>
    <recommendedName>
        <fullName evidence="6">Piwi domain-containing protein</fullName>
    </recommendedName>
</protein>
<feature type="region of interest" description="Disordered" evidence="5">
    <location>
        <begin position="483"/>
        <end position="506"/>
    </location>
</feature>
<dbReference type="Proteomes" id="UP000070133">
    <property type="component" value="Unassembled WGS sequence"/>
</dbReference>
<dbReference type="PROSITE" id="PS50822">
    <property type="entry name" value="PIWI"/>
    <property type="match status" value="1"/>
</dbReference>
<dbReference type="InterPro" id="IPR001155">
    <property type="entry name" value="OxRdtase_FMN_N"/>
</dbReference>
<evidence type="ECO:0000259" key="6">
    <source>
        <dbReference type="PROSITE" id="PS50822"/>
    </source>
</evidence>
<dbReference type="InterPro" id="IPR051799">
    <property type="entry name" value="NADH_flavin_oxidoreductase"/>
</dbReference>
<dbReference type="GO" id="GO:0010181">
    <property type="term" value="F:FMN binding"/>
    <property type="evidence" value="ECO:0007669"/>
    <property type="project" value="InterPro"/>
</dbReference>
<evidence type="ECO:0000313" key="8">
    <source>
        <dbReference type="Proteomes" id="UP000070133"/>
    </source>
</evidence>
<dbReference type="Gene3D" id="3.20.20.70">
    <property type="entry name" value="Aldolase class I"/>
    <property type="match status" value="1"/>
</dbReference>
<evidence type="ECO:0000256" key="4">
    <source>
        <dbReference type="ARBA" id="ARBA00023002"/>
    </source>
</evidence>
<keyword evidence="8" id="KW-1185">Reference proteome</keyword>
<gene>
    <name evidence="7" type="ORF">AC578_7947</name>
</gene>
<dbReference type="InterPro" id="IPR012337">
    <property type="entry name" value="RNaseH-like_sf"/>
</dbReference>
<dbReference type="EMBL" id="LFZN01000022">
    <property type="protein sequence ID" value="KXT04285.1"/>
    <property type="molecule type" value="Genomic_DNA"/>
</dbReference>
<evidence type="ECO:0000313" key="7">
    <source>
        <dbReference type="EMBL" id="KXT04285.1"/>
    </source>
</evidence>
<dbReference type="Pfam" id="PF02171">
    <property type="entry name" value="Piwi"/>
    <property type="match status" value="1"/>
</dbReference>
<keyword evidence="2" id="KW-0285">Flavoprotein</keyword>
<dbReference type="InterPro" id="IPR003165">
    <property type="entry name" value="Piwi"/>
</dbReference>
<dbReference type="Pfam" id="PF08699">
    <property type="entry name" value="ArgoL1"/>
    <property type="match status" value="1"/>
</dbReference>
<dbReference type="STRING" id="321146.A0A139HP64"/>
<dbReference type="InterPro" id="IPR036397">
    <property type="entry name" value="RNaseH_sf"/>
</dbReference>
<reference evidence="7 8" key="1">
    <citation type="submission" date="2015-07" db="EMBL/GenBank/DDBJ databases">
        <title>Comparative genomics of the Sigatoka disease complex on banana suggests a link between parallel evolutionary changes in Pseudocercospora fijiensis and Pseudocercospora eumusae and increased virulence on the banana host.</title>
        <authorList>
            <person name="Chang T.-C."/>
            <person name="Salvucci A."/>
            <person name="Crous P.W."/>
            <person name="Stergiopoulos I."/>
        </authorList>
    </citation>
    <scope>NUCLEOTIDE SEQUENCE [LARGE SCALE GENOMIC DNA]</scope>
    <source>
        <strain evidence="7 8">CBS 114824</strain>
    </source>
</reference>
<evidence type="ECO:0000256" key="5">
    <source>
        <dbReference type="SAM" id="MobiDB-lite"/>
    </source>
</evidence>
<dbReference type="Gene3D" id="2.170.260.10">
    <property type="entry name" value="paz domain"/>
    <property type="match status" value="1"/>
</dbReference>
<dbReference type="GO" id="GO:0003676">
    <property type="term" value="F:nucleic acid binding"/>
    <property type="evidence" value="ECO:0007669"/>
    <property type="project" value="InterPro"/>
</dbReference>
<feature type="domain" description="Piwi" evidence="6">
    <location>
        <begin position="1286"/>
        <end position="1653"/>
    </location>
</feature>
<dbReference type="SUPFAM" id="SSF51395">
    <property type="entry name" value="FMN-linked oxidoreductases"/>
    <property type="match status" value="1"/>
</dbReference>
<keyword evidence="4" id="KW-0560">Oxidoreductase</keyword>
<dbReference type="SUPFAM" id="SSF53098">
    <property type="entry name" value="Ribonuclease H-like"/>
    <property type="match status" value="1"/>
</dbReference>
<dbReference type="PANTHER" id="PTHR43656:SF5">
    <property type="entry name" value="NADH:FLAVIN OXIDOREDUCTASE_NADH OXIDASE N-TERMINAL DOMAIN-CONTAINING PROTEIN"/>
    <property type="match status" value="1"/>
</dbReference>
<sequence>MTGSTSARYTSDDVDATPLGKPLNFEFSGRTAPNRFLKGAMTERLSSWDPKNLEARGIPSNNLVNVYKRWGEGGLGLILSGNIMMEYDHLEARGNPIIPRGAPYEGERFERFKEMATNGKAHGSLMVGQVSHPGRQVTEDIQPNPVSASDVQLEGEIMGMTFAKPRAATEEDIKNFIEGWAHAAEYLEKSGWDGIQLHGAHGYLLAQFLSPTTNRRTDKYGGSLENRARLILEIAQEIRKRTKPDFVLGIKLNSVEFQDKGFSPEEAKQLCALLEQNKFDFIELSGGTYEKLAFQHQRESTKKREAFFLEFAELIAPALSKTKTYITGGLKTVGAMVNALQTVDGVGLARPVCQEPRLCKDILEGKVKGAIEQKLDQDNFGITNVAAGTQIKQVGKDQEPIDLSIQENVDAFMKDMGAWAEKAAKDTEKVGYGYIDLESVKAVAYDIFTETPFLLLESPRAHTRTRTTTEVFYKKELGIERETSTEKVGKSKQESSSSMVNKPSPGNCPRCKGYAEGDISAKAHLKGGASGLSKCQSDQPLGSEGGPVGDLWWGFSTGDTKDLKSFQVPNNLTSVEDCKTFLDHVLQLSNDYCKTAREQISDEAKQATYIENQKAGAQYQGQPITKAMLEYAVRIAFPAQAKKKAVKVKAPMASGSQKKTGGQQSSGYTAVDDIATSLDGTHIDQQHSTNTAADIVNVVIPGWTEATAPAYHTKSRDLKPFQKAIHSSCPIQSVTDRTTGTRTGKSGSATEVVTNYVEITSLPQYVYEYSIKYGEVIQEKPSTQTNNGDGAASTKSRGLSQRSQKKLVFRSLERMSPFAGRDDWATNYETIWSLKPLQQSPQTNREPSKGEVILIGQVDFTKTSGRPCSITGVELSFTRKLDFYSGGRLDPAKLLSALSDDGTSIHLTALNGLVSAKVSLHRNVISAGANRFYVKDDYIEFLGVQAHRGFFSSVRPGSDRVLLNIGTMTGTFYQPVTVSEFMDAIYAKGTDAFHEYGRTFVERCQKLLAGCEVRIMYDRAQYHTTYDPNAEANRHRTIADLGLNPYQQEISHEGRNMSVADYFIEILKSPEPKDYYPCVNVGVKQKRDGSTNGKQVYIPAEFVVLDPDQFFGRRLASPHMEALSNFAILHPAANQENIVSGGFQLLGLSGQNDGFMRSHFMVQPKLLSIPARFLDFPGIAYINENGLALAQVKAAAWNLANVKLYRPGKVPSAVNTVDLRLSHESGGDQKDLRRHMEDAMRLYGMVVPHGDGSLYQSLGHLRRSPPETMTDAGLHENLDSIPGRSFNIVILPDRDSHIYGVVKRVFDQHIGAHTVCITAPKLGKKHAFNMTQRNNQQLLANLALKFNLKLADGINHLVMRDNKRPAFEALHGTMVVGADVSHAPSQMPHCPSVAAVVASQDDLFGQFPGSMRLQASKQEFLQDLFGMMVERLLHYGDVNSKLPSRIIFYRDGVGEDMYARVIDQEIPAVKKAFKYVQDNFDELKRKKKLPPNFQAHQDRLLLTFIVVGKRHNTRFFCRSKYQSLDLGTKPEEKMRDYQKADAISFKNRGDPTPRFREVVDGNVKPGLVVDRVITLPAHKEIFDFFLQSHQALKGTARPAHYVVLEKGDLSVDDIQRNTFYFCYNFARTTKGVSYAGPAYYADRLADRGTHYLKAYTMSKESPDIEMSKWEKETVPRKVGLLAYDQRVASHVQNSLKWNPRHGQEDKRAMSTRINPWHPNLDTGMFWL</sequence>
<dbReference type="InterPro" id="IPR036085">
    <property type="entry name" value="PAZ_dom_sf"/>
</dbReference>
<organism evidence="7 8">
    <name type="scientific">Pseudocercospora eumusae</name>
    <dbReference type="NCBI Taxonomy" id="321146"/>
    <lineage>
        <taxon>Eukaryota</taxon>
        <taxon>Fungi</taxon>
        <taxon>Dikarya</taxon>
        <taxon>Ascomycota</taxon>
        <taxon>Pezizomycotina</taxon>
        <taxon>Dothideomycetes</taxon>
        <taxon>Dothideomycetidae</taxon>
        <taxon>Mycosphaerellales</taxon>
        <taxon>Mycosphaerellaceae</taxon>
        <taxon>Pseudocercospora</taxon>
    </lineage>
</organism>
<comment type="caution">
    <text evidence="7">The sequence shown here is derived from an EMBL/GenBank/DDBJ whole genome shotgun (WGS) entry which is preliminary data.</text>
</comment>
<keyword evidence="3" id="KW-0288">FMN</keyword>
<comment type="similarity">
    <text evidence="1">Belongs to the NADH:flavin oxidoreductase/NADH oxidase family.</text>
</comment>
<proteinExistence type="inferred from homology"/>
<dbReference type="PANTHER" id="PTHR43656">
    <property type="entry name" value="BINDING OXIDOREDUCTASE, PUTATIVE (AFU_ORTHOLOGUE AFUA_2G08260)-RELATED"/>
    <property type="match status" value="1"/>
</dbReference>
<dbReference type="SMART" id="SM01163">
    <property type="entry name" value="DUF1785"/>
    <property type="match status" value="1"/>
</dbReference>
<feature type="compositionally biased region" description="Basic and acidic residues" evidence="5">
    <location>
        <begin position="483"/>
        <end position="493"/>
    </location>
</feature>
<feature type="region of interest" description="Disordered" evidence="5">
    <location>
        <begin position="780"/>
        <end position="802"/>
    </location>
</feature>